<dbReference type="PANTHER" id="PTHR23024">
    <property type="entry name" value="ARYLACETAMIDE DEACETYLASE"/>
    <property type="match status" value="1"/>
</dbReference>
<comment type="caution">
    <text evidence="3">The sequence shown here is derived from an EMBL/GenBank/DDBJ whole genome shotgun (WGS) entry which is preliminary data.</text>
</comment>
<dbReference type="SUPFAM" id="SSF53474">
    <property type="entry name" value="alpha/beta-Hydrolases"/>
    <property type="match status" value="1"/>
</dbReference>
<keyword evidence="4" id="KW-1185">Reference proteome</keyword>
<gene>
    <name evidence="3" type="ORF">ACJRO7_033750</name>
</gene>
<evidence type="ECO:0000259" key="2">
    <source>
        <dbReference type="Pfam" id="PF07859"/>
    </source>
</evidence>
<feature type="domain" description="Alpha/beta hydrolase fold-3" evidence="2">
    <location>
        <begin position="95"/>
        <end position="314"/>
    </location>
</feature>
<organism evidence="3 4">
    <name type="scientific">Eucalyptus globulus</name>
    <name type="common">Tasmanian blue gum</name>
    <dbReference type="NCBI Taxonomy" id="34317"/>
    <lineage>
        <taxon>Eukaryota</taxon>
        <taxon>Viridiplantae</taxon>
        <taxon>Streptophyta</taxon>
        <taxon>Embryophyta</taxon>
        <taxon>Tracheophyta</taxon>
        <taxon>Spermatophyta</taxon>
        <taxon>Magnoliopsida</taxon>
        <taxon>eudicotyledons</taxon>
        <taxon>Gunneridae</taxon>
        <taxon>Pentapetalae</taxon>
        <taxon>rosids</taxon>
        <taxon>malvids</taxon>
        <taxon>Myrtales</taxon>
        <taxon>Myrtaceae</taxon>
        <taxon>Myrtoideae</taxon>
        <taxon>Eucalypteae</taxon>
        <taxon>Eucalyptus</taxon>
    </lineage>
</organism>
<proteinExistence type="inferred from homology"/>
<comment type="similarity">
    <text evidence="1">Belongs to the 'GDXG' lipolytic enzyme family.</text>
</comment>
<name>A0ABD3J435_EUCGL</name>
<dbReference type="InterPro" id="IPR029058">
    <property type="entry name" value="AB_hydrolase_fold"/>
</dbReference>
<dbReference type="InterPro" id="IPR013094">
    <property type="entry name" value="AB_hydrolase_3"/>
</dbReference>
<dbReference type="InterPro" id="IPR050466">
    <property type="entry name" value="Carboxylest/Gibb_receptor"/>
</dbReference>
<dbReference type="Gene3D" id="3.40.50.1820">
    <property type="entry name" value="alpha/beta hydrolase"/>
    <property type="match status" value="1"/>
</dbReference>
<protein>
    <recommendedName>
        <fullName evidence="2">Alpha/beta hydrolase fold-3 domain-containing protein</fullName>
    </recommendedName>
</protein>
<dbReference type="AlphaFoldDB" id="A0ABD3J435"/>
<dbReference type="Proteomes" id="UP001634007">
    <property type="component" value="Unassembled WGS sequence"/>
</dbReference>
<sequence>MATSAKKPAPSSPEMPWKTRVVVAVVSRVTDLCCRSDGTVNRRLLGFLNFKSPPNPDPVRGVSSSDVTVDPSRPLWFRVFTPSAPASPAASLPVLVFFHGGGFCYLGAASSAYDAVCRRFARKLPAVVVSVEYRLAPEHRFPSQYDDGFDVLRFLDENPSALPPVADVSKCFLAGDSAGANIAHHVAVRASLPERKLARVRVVGLVAIQPFFGGEERTESEIRLTGAPLVSVPRTDWCWRVFLPEGADRDHWAVNVSGPNAADVAGLEEFPATVVFVGGFDPLRDWQKRYCEWLRKSGKAAELVEFPTMFHAFYIFPEVAQSTQLILKVKDFVHNLLSTE</sequence>
<dbReference type="Pfam" id="PF07859">
    <property type="entry name" value="Abhydrolase_3"/>
    <property type="match status" value="1"/>
</dbReference>
<dbReference type="PANTHER" id="PTHR23024:SF609">
    <property type="entry name" value="CARBOXYLESTERASE 18-RELATED"/>
    <property type="match status" value="1"/>
</dbReference>
<accession>A0ABD3J435</accession>
<dbReference type="EMBL" id="JBJKBG010000009">
    <property type="protein sequence ID" value="KAL3721303.1"/>
    <property type="molecule type" value="Genomic_DNA"/>
</dbReference>
<evidence type="ECO:0000256" key="1">
    <source>
        <dbReference type="ARBA" id="ARBA00010515"/>
    </source>
</evidence>
<evidence type="ECO:0000313" key="4">
    <source>
        <dbReference type="Proteomes" id="UP001634007"/>
    </source>
</evidence>
<evidence type="ECO:0000313" key="3">
    <source>
        <dbReference type="EMBL" id="KAL3721303.1"/>
    </source>
</evidence>
<reference evidence="3 4" key="1">
    <citation type="submission" date="2024-11" db="EMBL/GenBank/DDBJ databases">
        <title>Chromosome-level genome assembly of Eucalyptus globulus Labill. provides insights into its genome evolution.</title>
        <authorList>
            <person name="Li X."/>
        </authorList>
    </citation>
    <scope>NUCLEOTIDE SEQUENCE [LARGE SCALE GENOMIC DNA]</scope>
    <source>
        <strain evidence="3">CL2024</strain>
        <tissue evidence="3">Fresh tender leaves</tissue>
    </source>
</reference>